<proteinExistence type="predicted"/>
<name>A0AAD4T6R1_9MAGN</name>
<gene>
    <name evidence="1" type="ORF">MKW98_006528</name>
</gene>
<comment type="caution">
    <text evidence="1">The sequence shown here is derived from an EMBL/GenBank/DDBJ whole genome shotgun (WGS) entry which is preliminary data.</text>
</comment>
<dbReference type="AlphaFoldDB" id="A0AAD4T6R1"/>
<evidence type="ECO:0000313" key="1">
    <source>
        <dbReference type="EMBL" id="KAI3944367.1"/>
    </source>
</evidence>
<accession>A0AAD4T6R1</accession>
<dbReference type="EMBL" id="JAJJMB010004055">
    <property type="protein sequence ID" value="KAI3944367.1"/>
    <property type="molecule type" value="Genomic_DNA"/>
</dbReference>
<reference evidence="1" key="1">
    <citation type="submission" date="2022-04" db="EMBL/GenBank/DDBJ databases">
        <title>A functionally conserved STORR gene fusion in Papaver species that diverged 16.8 million years ago.</title>
        <authorList>
            <person name="Catania T."/>
        </authorList>
    </citation>
    <scope>NUCLEOTIDE SEQUENCE</scope>
    <source>
        <strain evidence="1">S-188037</strain>
    </source>
</reference>
<evidence type="ECO:0000313" key="2">
    <source>
        <dbReference type="Proteomes" id="UP001202328"/>
    </source>
</evidence>
<organism evidence="1 2">
    <name type="scientific">Papaver atlanticum</name>
    <dbReference type="NCBI Taxonomy" id="357466"/>
    <lineage>
        <taxon>Eukaryota</taxon>
        <taxon>Viridiplantae</taxon>
        <taxon>Streptophyta</taxon>
        <taxon>Embryophyta</taxon>
        <taxon>Tracheophyta</taxon>
        <taxon>Spermatophyta</taxon>
        <taxon>Magnoliopsida</taxon>
        <taxon>Ranunculales</taxon>
        <taxon>Papaveraceae</taxon>
        <taxon>Papaveroideae</taxon>
        <taxon>Papaver</taxon>
    </lineage>
</organism>
<sequence>MINIRYHPDACVFLMFEMYSMWGWGYGGERRLAKGYRYTSDRLIRLVEVNPSEILNFKPMLTIAWSFAFRYLIVVRLARTT</sequence>
<protein>
    <submittedName>
        <fullName evidence="1">Uncharacterized protein</fullName>
    </submittedName>
</protein>
<keyword evidence="2" id="KW-1185">Reference proteome</keyword>
<dbReference type="Proteomes" id="UP001202328">
    <property type="component" value="Unassembled WGS sequence"/>
</dbReference>